<accession>A0A2Z2HU15</accession>
<dbReference type="KEGG" id="naj:B1756_03660"/>
<evidence type="ECO:0000313" key="3">
    <source>
        <dbReference type="Proteomes" id="UP000250088"/>
    </source>
</evidence>
<proteinExistence type="predicted"/>
<feature type="compositionally biased region" description="Acidic residues" evidence="1">
    <location>
        <begin position="327"/>
        <end position="340"/>
    </location>
</feature>
<sequence length="679" mass="71842">MNKGTRNTGNRDILNRRSYLSAIGTSALAASALAAGAGSAAASEDYEIIEVGRGQNWVHSLGDGETLENVLIDITAEGADAQIRASGDDWTIRNVGFRGQAAGTNVNRITAAGSGTIECVYLGDGIRSGVTRNGGIGVPRSHRGAMTIKNCYIAEWTDNGIYASERDVRGTLHVEDCYLRDNNVTSLRMCRDGSTIEGCVIENTGNVPVAGPSDGSYASVMSRGIWTGYGNADWEVDIVDTHIAVNSSNTNGNSIAVISSQHGTWGDQSTLNLVDCEVDGTITGEYVTQQNVGDDPDLTIPSGTPTSAEEAASGVSDDDSSGGSNPDESDDADDGEEGEEGNERLLAFVTEPDARFASYEFVAEGPVEFAEADYETPSGGTIEGGTFTAEDYVEERDDEWHAGGVTGGGQGDAFTVRGPVTALEIDQPDVMWVELDGERMSPEEVVEKTSGEEPDDSDDDGEEGEEGNERLLAFVTEPDARFAGYEFVAEGPVEFAEADYETPSGGTIRGGTFVAEDYVEERDGEWHAGGVTGGGQGDAFTVRGPVTALEIDQPDVMWVELDGERMSPEEVVENTAGEEPDEDEDQDEDGSEEPPAGLTKAIVVDGTDVDEPSSYTFSVTGDVVPSTYRDATIDDDTEVDGTTVTGTVDGNRDAYWFNGDVIGFSVAGDATVDIEYDAR</sequence>
<reference evidence="3" key="1">
    <citation type="submission" date="2017-02" db="EMBL/GenBank/DDBJ databases">
        <title>Natronthermophilus aegyptiacus gen. nov.,sp. nov., an aerobic, extremely halophilic alkalithermophilic archaeon isolated from the athalassohaline Wadi An Natrun, Egypt.</title>
        <authorList>
            <person name="Zhao B."/>
        </authorList>
    </citation>
    <scope>NUCLEOTIDE SEQUENCE [LARGE SCALE GENOMIC DNA]</scope>
    <source>
        <strain evidence="3">JW/NM-HA 15</strain>
    </source>
</reference>
<dbReference type="AlphaFoldDB" id="A0A2Z2HU15"/>
<feature type="compositionally biased region" description="Acidic residues" evidence="1">
    <location>
        <begin position="452"/>
        <end position="466"/>
    </location>
</feature>
<keyword evidence="3" id="KW-1185">Reference proteome</keyword>
<dbReference type="OrthoDB" id="247704at2157"/>
<protein>
    <recommendedName>
        <fullName evidence="4">Right handed beta helix domain-containing protein</fullName>
    </recommendedName>
</protein>
<dbReference type="SUPFAM" id="SSF51126">
    <property type="entry name" value="Pectin lyase-like"/>
    <property type="match status" value="1"/>
</dbReference>
<feature type="compositionally biased region" description="Acidic residues" evidence="1">
    <location>
        <begin position="570"/>
        <end position="592"/>
    </location>
</feature>
<feature type="compositionally biased region" description="Low complexity" evidence="1">
    <location>
        <begin position="307"/>
        <end position="326"/>
    </location>
</feature>
<dbReference type="InterPro" id="IPR011050">
    <property type="entry name" value="Pectin_lyase_fold/virulence"/>
</dbReference>
<evidence type="ECO:0008006" key="4">
    <source>
        <dbReference type="Google" id="ProtNLM"/>
    </source>
</evidence>
<gene>
    <name evidence="2" type="ORF">B1756_03660</name>
</gene>
<dbReference type="InterPro" id="IPR006311">
    <property type="entry name" value="TAT_signal"/>
</dbReference>
<feature type="region of interest" description="Disordered" evidence="1">
    <location>
        <begin position="564"/>
        <end position="598"/>
    </location>
</feature>
<dbReference type="Proteomes" id="UP000250088">
    <property type="component" value="Chromosome"/>
</dbReference>
<evidence type="ECO:0000313" key="2">
    <source>
        <dbReference type="EMBL" id="ARS88937.1"/>
    </source>
</evidence>
<dbReference type="PROSITE" id="PS51318">
    <property type="entry name" value="TAT"/>
    <property type="match status" value="1"/>
</dbReference>
<feature type="region of interest" description="Disordered" evidence="1">
    <location>
        <begin position="287"/>
        <end position="340"/>
    </location>
</feature>
<feature type="region of interest" description="Disordered" evidence="1">
    <location>
        <begin position="438"/>
        <end position="466"/>
    </location>
</feature>
<organism evidence="2 3">
    <name type="scientific">Natrarchaeobaculum aegyptiacum</name>
    <dbReference type="NCBI Taxonomy" id="745377"/>
    <lineage>
        <taxon>Archaea</taxon>
        <taxon>Methanobacteriati</taxon>
        <taxon>Methanobacteriota</taxon>
        <taxon>Stenosarchaea group</taxon>
        <taxon>Halobacteria</taxon>
        <taxon>Halobacteriales</taxon>
        <taxon>Natrialbaceae</taxon>
        <taxon>Natrarchaeobaculum</taxon>
    </lineage>
</organism>
<feature type="compositionally biased region" description="Basic and acidic residues" evidence="1">
    <location>
        <begin position="438"/>
        <end position="451"/>
    </location>
</feature>
<name>A0A2Z2HU15_9EURY</name>
<evidence type="ECO:0000256" key="1">
    <source>
        <dbReference type="SAM" id="MobiDB-lite"/>
    </source>
</evidence>
<dbReference type="EMBL" id="CP019893">
    <property type="protein sequence ID" value="ARS88937.1"/>
    <property type="molecule type" value="Genomic_DNA"/>
</dbReference>